<sequence length="163" mass="17627">MAGNIVIKPYPSLVAVVHQMVKSAPSGLTPRSIAEFSGYTNYNTMMSELSRQPGHKLGADILLPLMDVCNSDAPVAFMAREREGIFLKLQQPAACGGELVQSLANTVKNFGEYVAATAERIADGDVDPEEMARINGETNDVVEAILSFRKLAQATHDAKYGRK</sequence>
<dbReference type="AlphaFoldDB" id="A0A212IX77"/>
<protein>
    <submittedName>
        <fullName evidence="1">Uncharacterized protein</fullName>
    </submittedName>
</protein>
<accession>A0A212IX77</accession>
<reference evidence="1" key="1">
    <citation type="submission" date="2016-04" db="EMBL/GenBank/DDBJ databases">
        <authorList>
            <person name="Evans L.H."/>
            <person name="Alamgir A."/>
            <person name="Owens N."/>
            <person name="Weber N.D."/>
            <person name="Virtaneva K."/>
            <person name="Barbian K."/>
            <person name="Babar A."/>
            <person name="Rosenke K."/>
        </authorList>
    </citation>
    <scope>NUCLEOTIDE SEQUENCE</scope>
    <source>
        <strain evidence="1">92-2</strain>
    </source>
</reference>
<dbReference type="Pfam" id="PF06892">
    <property type="entry name" value="Phage_CP76"/>
    <property type="match status" value="1"/>
</dbReference>
<dbReference type="GO" id="GO:0003677">
    <property type="term" value="F:DNA binding"/>
    <property type="evidence" value="ECO:0007669"/>
    <property type="project" value="InterPro"/>
</dbReference>
<name>A0A212IX77_9BACT</name>
<dbReference type="EMBL" id="FLUP01000001">
    <property type="protein sequence ID" value="SBV91774.1"/>
    <property type="molecule type" value="Genomic_DNA"/>
</dbReference>
<organism evidence="1">
    <name type="scientific">uncultured Desulfovibrio sp</name>
    <dbReference type="NCBI Taxonomy" id="167968"/>
    <lineage>
        <taxon>Bacteria</taxon>
        <taxon>Pseudomonadati</taxon>
        <taxon>Thermodesulfobacteriota</taxon>
        <taxon>Desulfovibrionia</taxon>
        <taxon>Desulfovibrionales</taxon>
        <taxon>Desulfovibrionaceae</taxon>
        <taxon>Desulfovibrio</taxon>
        <taxon>environmental samples</taxon>
    </lineage>
</organism>
<gene>
    <name evidence="1" type="ORF">KM92DES2_10180</name>
</gene>
<evidence type="ECO:0000313" key="1">
    <source>
        <dbReference type="EMBL" id="SBV91774.1"/>
    </source>
</evidence>
<dbReference type="InterPro" id="IPR009679">
    <property type="entry name" value="Phage_186_CII-like"/>
</dbReference>
<proteinExistence type="predicted"/>
<dbReference type="RefSeq" id="WP_296934916.1">
    <property type="nucleotide sequence ID" value="NZ_LT598928.1"/>
</dbReference>